<gene>
    <name evidence="1" type="ORF">C4K88_02895</name>
</gene>
<dbReference type="OrthoDB" id="3711227at2"/>
<dbReference type="AlphaFoldDB" id="A0A2S5J202"/>
<sequence>MAMNGGKPRLGCGRLIDDVWASIDQPATIHERSCRDCQSARAALDHLEAVTRSMRERDRGDAAQRPSSRVREAIMAVARAEVRRSRRVPLATTPLGTIDISEQALNDLIRFAASTLPGVRARRCTVLRSPTPQSSPGGPSSAGVVDGGDVRITLTVALSSQVRIPATMTLLRERVGTIVQAQTAITMQQIDIGVEDLYDA</sequence>
<comment type="caution">
    <text evidence="1">The sequence shown here is derived from an EMBL/GenBank/DDBJ whole genome shotgun (WGS) entry which is preliminary data.</text>
</comment>
<proteinExistence type="predicted"/>
<dbReference type="Proteomes" id="UP000239297">
    <property type="component" value="Unassembled WGS sequence"/>
</dbReference>
<evidence type="ECO:0008006" key="3">
    <source>
        <dbReference type="Google" id="ProtNLM"/>
    </source>
</evidence>
<keyword evidence="2" id="KW-1185">Reference proteome</keyword>
<name>A0A2S5J202_9MICC</name>
<evidence type="ECO:0000313" key="2">
    <source>
        <dbReference type="Proteomes" id="UP000239297"/>
    </source>
</evidence>
<accession>A0A2S5J202</accession>
<protein>
    <recommendedName>
        <fullName evidence="3">Asp23/Gls24 family protein</fullName>
    </recommendedName>
</protein>
<reference evidence="1 2" key="1">
    <citation type="journal article" date="2014" name="Int. J. Syst. Evol. Microbiol.">
        <title>Arthrobacter pityocampae sp. nov., isolated from Thaumetopoea pityocampa (Lep., Thaumetopoeidae).</title>
        <authorList>
            <person name="Ince I.A."/>
            <person name="Demirbag Z."/>
            <person name="Kati H."/>
        </authorList>
    </citation>
    <scope>NUCLEOTIDE SEQUENCE [LARGE SCALE GENOMIC DNA]</scope>
    <source>
        <strain evidence="1 2">Tp2</strain>
    </source>
</reference>
<organism evidence="1 2">
    <name type="scientific">Arthrobacter pityocampae</name>
    <dbReference type="NCBI Taxonomy" id="547334"/>
    <lineage>
        <taxon>Bacteria</taxon>
        <taxon>Bacillati</taxon>
        <taxon>Actinomycetota</taxon>
        <taxon>Actinomycetes</taxon>
        <taxon>Micrococcales</taxon>
        <taxon>Micrococcaceae</taxon>
        <taxon>Arthrobacter</taxon>
    </lineage>
</organism>
<dbReference type="RefSeq" id="WP_104120098.1">
    <property type="nucleotide sequence ID" value="NZ_PRKW01000001.1"/>
</dbReference>
<dbReference type="EMBL" id="PRKW01000001">
    <property type="protein sequence ID" value="PPB50834.1"/>
    <property type="molecule type" value="Genomic_DNA"/>
</dbReference>
<evidence type="ECO:0000313" key="1">
    <source>
        <dbReference type="EMBL" id="PPB50834.1"/>
    </source>
</evidence>